<dbReference type="Proteomes" id="UP000759537">
    <property type="component" value="Unassembled WGS sequence"/>
</dbReference>
<sequence length="223" mass="24930">MYLRCSKSSVLEREARSHHGCPQHVLRYDTSLSRRQQPPLELRAIPFTSQRSPPALPFMEPRTAPYLAHPLHSSDIDFVRYLPQSTLCPGTIPRACQRTACFLARAHSLTWLVPPHVLLVAYWSAVALPVPNIVRSVLRSNSHHWPFWALVIHTTGRCSLSLSTPIRTSHALMHGGKNSKTGDEYKTESTPLGLAAQYPRRTLSIPSLACRPTGNTRESEPDG</sequence>
<gene>
    <name evidence="1" type="ORF">DFH94DRAFT_227723</name>
</gene>
<reference evidence="1" key="1">
    <citation type="submission" date="2019-10" db="EMBL/GenBank/DDBJ databases">
        <authorList>
            <consortium name="DOE Joint Genome Institute"/>
            <person name="Kuo A."/>
            <person name="Miyauchi S."/>
            <person name="Kiss E."/>
            <person name="Drula E."/>
            <person name="Kohler A."/>
            <person name="Sanchez-Garcia M."/>
            <person name="Andreopoulos B."/>
            <person name="Barry K.W."/>
            <person name="Bonito G."/>
            <person name="Buee M."/>
            <person name="Carver A."/>
            <person name="Chen C."/>
            <person name="Cichocki N."/>
            <person name="Clum A."/>
            <person name="Culley D."/>
            <person name="Crous P.W."/>
            <person name="Fauchery L."/>
            <person name="Girlanda M."/>
            <person name="Hayes R."/>
            <person name="Keri Z."/>
            <person name="LaButti K."/>
            <person name="Lipzen A."/>
            <person name="Lombard V."/>
            <person name="Magnuson J."/>
            <person name="Maillard F."/>
            <person name="Morin E."/>
            <person name="Murat C."/>
            <person name="Nolan M."/>
            <person name="Ohm R."/>
            <person name="Pangilinan J."/>
            <person name="Pereira M."/>
            <person name="Perotto S."/>
            <person name="Peter M."/>
            <person name="Riley R."/>
            <person name="Sitrit Y."/>
            <person name="Stielow B."/>
            <person name="Szollosi G."/>
            <person name="Zifcakova L."/>
            <person name="Stursova M."/>
            <person name="Spatafora J.W."/>
            <person name="Tedersoo L."/>
            <person name="Vaario L.-M."/>
            <person name="Yamada A."/>
            <person name="Yan M."/>
            <person name="Wang P."/>
            <person name="Xu J."/>
            <person name="Bruns T."/>
            <person name="Baldrian P."/>
            <person name="Vilgalys R."/>
            <person name="Henrissat B."/>
            <person name="Grigoriev I.V."/>
            <person name="Hibbett D."/>
            <person name="Nagy L.G."/>
            <person name="Martin F.M."/>
        </authorList>
    </citation>
    <scope>NUCLEOTIDE SEQUENCE</scope>
    <source>
        <strain evidence="1">Prilba</strain>
    </source>
</reference>
<comment type="caution">
    <text evidence="1">The sequence shown here is derived from an EMBL/GenBank/DDBJ whole genome shotgun (WGS) entry which is preliminary data.</text>
</comment>
<accession>A0A9P5JYH3</accession>
<organism evidence="1 2">
    <name type="scientific">Russula ochroleuca</name>
    <dbReference type="NCBI Taxonomy" id="152965"/>
    <lineage>
        <taxon>Eukaryota</taxon>
        <taxon>Fungi</taxon>
        <taxon>Dikarya</taxon>
        <taxon>Basidiomycota</taxon>
        <taxon>Agaricomycotina</taxon>
        <taxon>Agaricomycetes</taxon>
        <taxon>Russulales</taxon>
        <taxon>Russulaceae</taxon>
        <taxon>Russula</taxon>
    </lineage>
</organism>
<dbReference type="EMBL" id="WHVB01000029">
    <property type="protein sequence ID" value="KAF8469270.1"/>
    <property type="molecule type" value="Genomic_DNA"/>
</dbReference>
<evidence type="ECO:0000313" key="1">
    <source>
        <dbReference type="EMBL" id="KAF8469270.1"/>
    </source>
</evidence>
<evidence type="ECO:0000313" key="2">
    <source>
        <dbReference type="Proteomes" id="UP000759537"/>
    </source>
</evidence>
<protein>
    <submittedName>
        <fullName evidence="1">Uncharacterized protein</fullName>
    </submittedName>
</protein>
<name>A0A9P5JYH3_9AGAM</name>
<keyword evidence="2" id="KW-1185">Reference proteome</keyword>
<reference evidence="1" key="2">
    <citation type="journal article" date="2020" name="Nat. Commun.">
        <title>Large-scale genome sequencing of mycorrhizal fungi provides insights into the early evolution of symbiotic traits.</title>
        <authorList>
            <person name="Miyauchi S."/>
            <person name="Kiss E."/>
            <person name="Kuo A."/>
            <person name="Drula E."/>
            <person name="Kohler A."/>
            <person name="Sanchez-Garcia M."/>
            <person name="Morin E."/>
            <person name="Andreopoulos B."/>
            <person name="Barry K.W."/>
            <person name="Bonito G."/>
            <person name="Buee M."/>
            <person name="Carver A."/>
            <person name="Chen C."/>
            <person name="Cichocki N."/>
            <person name="Clum A."/>
            <person name="Culley D."/>
            <person name="Crous P.W."/>
            <person name="Fauchery L."/>
            <person name="Girlanda M."/>
            <person name="Hayes R.D."/>
            <person name="Keri Z."/>
            <person name="LaButti K."/>
            <person name="Lipzen A."/>
            <person name="Lombard V."/>
            <person name="Magnuson J."/>
            <person name="Maillard F."/>
            <person name="Murat C."/>
            <person name="Nolan M."/>
            <person name="Ohm R.A."/>
            <person name="Pangilinan J."/>
            <person name="Pereira M.F."/>
            <person name="Perotto S."/>
            <person name="Peter M."/>
            <person name="Pfister S."/>
            <person name="Riley R."/>
            <person name="Sitrit Y."/>
            <person name="Stielow J.B."/>
            <person name="Szollosi G."/>
            <person name="Zifcakova L."/>
            <person name="Stursova M."/>
            <person name="Spatafora J.W."/>
            <person name="Tedersoo L."/>
            <person name="Vaario L.M."/>
            <person name="Yamada A."/>
            <person name="Yan M."/>
            <person name="Wang P."/>
            <person name="Xu J."/>
            <person name="Bruns T."/>
            <person name="Baldrian P."/>
            <person name="Vilgalys R."/>
            <person name="Dunand C."/>
            <person name="Henrissat B."/>
            <person name="Grigoriev I.V."/>
            <person name="Hibbett D."/>
            <person name="Nagy L.G."/>
            <person name="Martin F.M."/>
        </authorList>
    </citation>
    <scope>NUCLEOTIDE SEQUENCE</scope>
    <source>
        <strain evidence="1">Prilba</strain>
    </source>
</reference>
<dbReference type="AlphaFoldDB" id="A0A9P5JYH3"/>
<proteinExistence type="predicted"/>